<dbReference type="InterPro" id="IPR023522">
    <property type="entry name" value="Chrosome_anchoring_RacA"/>
</dbReference>
<evidence type="ECO:0000256" key="7">
    <source>
        <dbReference type="ARBA" id="ARBA00023306"/>
    </source>
</evidence>
<evidence type="ECO:0000259" key="9">
    <source>
        <dbReference type="Pfam" id="PF13411"/>
    </source>
</evidence>
<evidence type="ECO:0000256" key="5">
    <source>
        <dbReference type="ARBA" id="ARBA00023054"/>
    </source>
</evidence>
<keyword evidence="1 8" id="KW-0963">Cytoplasm</keyword>
<keyword evidence="7 8" id="KW-0131">Cell cycle</keyword>
<keyword evidence="2 8" id="KW-0132">Cell division</keyword>
<dbReference type="CDD" id="cd04762">
    <property type="entry name" value="HTH_MerR-trunc"/>
    <property type="match status" value="1"/>
</dbReference>
<comment type="subcellular location">
    <subcellularLocation>
        <location evidence="8">Cytoplasm</location>
    </subcellularLocation>
    <text evidence="8">Localizes to cell poles and nucleoid.</text>
</comment>
<keyword evidence="6 8" id="KW-0238">DNA-binding</keyword>
<dbReference type="InterPro" id="IPR000551">
    <property type="entry name" value="MerR-type_HTH_dom"/>
</dbReference>
<keyword evidence="5 8" id="KW-0175">Coiled coil</keyword>
<dbReference type="NCBIfam" id="NF009647">
    <property type="entry name" value="PRK13182.1-2"/>
    <property type="match status" value="1"/>
</dbReference>
<keyword evidence="3 8" id="KW-0159">Chromosome partition</keyword>
<evidence type="ECO:0000256" key="3">
    <source>
        <dbReference type="ARBA" id="ARBA00022829"/>
    </source>
</evidence>
<accession>A0ABT9YDP6</accession>
<proteinExistence type="inferred from homology"/>
<dbReference type="Proteomes" id="UP001225034">
    <property type="component" value="Unassembled WGS sequence"/>
</dbReference>
<reference evidence="10 11" key="1">
    <citation type="submission" date="2023-07" db="EMBL/GenBank/DDBJ databases">
        <title>Genomic Encyclopedia of Type Strains, Phase IV (KMG-IV): sequencing the most valuable type-strain genomes for metagenomic binning, comparative biology and taxonomic classification.</title>
        <authorList>
            <person name="Goeker M."/>
        </authorList>
    </citation>
    <scope>NUCLEOTIDE SEQUENCE [LARGE SCALE GENOMIC DNA]</scope>
    <source>
        <strain evidence="10 11">DSM 19154</strain>
    </source>
</reference>
<dbReference type="HAMAP" id="MF_01170">
    <property type="entry name" value="RacA"/>
    <property type="match status" value="1"/>
</dbReference>
<feature type="DNA-binding region" description="H-T-H motif" evidence="8">
    <location>
        <begin position="7"/>
        <end position="27"/>
    </location>
</feature>
<evidence type="ECO:0000313" key="11">
    <source>
        <dbReference type="Proteomes" id="UP001225034"/>
    </source>
</evidence>
<keyword evidence="11" id="KW-1185">Reference proteome</keyword>
<comment type="similarity">
    <text evidence="8">Belongs to the RacA family.</text>
</comment>
<dbReference type="SUPFAM" id="SSF46955">
    <property type="entry name" value="Putative DNA-binding domain"/>
    <property type="match status" value="1"/>
</dbReference>
<feature type="coiled-coil region" evidence="8">
    <location>
        <begin position="87"/>
        <end position="140"/>
    </location>
</feature>
<dbReference type="RefSeq" id="WP_306980037.1">
    <property type="nucleotide sequence ID" value="NZ_JAUSUA010000001.1"/>
</dbReference>
<evidence type="ECO:0000313" key="10">
    <source>
        <dbReference type="EMBL" id="MDQ0205968.1"/>
    </source>
</evidence>
<dbReference type="InterPro" id="IPR009061">
    <property type="entry name" value="DNA-bd_dom_put_sf"/>
</dbReference>
<keyword evidence="4 8" id="KW-0749">Sporulation</keyword>
<dbReference type="EMBL" id="JAUSUA010000001">
    <property type="protein sequence ID" value="MDQ0205968.1"/>
    <property type="molecule type" value="Genomic_DNA"/>
</dbReference>
<dbReference type="Pfam" id="PF13411">
    <property type="entry name" value="MerR_1"/>
    <property type="match status" value="1"/>
</dbReference>
<evidence type="ECO:0000256" key="1">
    <source>
        <dbReference type="ARBA" id="ARBA00022490"/>
    </source>
</evidence>
<dbReference type="Gene3D" id="1.10.1660.10">
    <property type="match status" value="1"/>
</dbReference>
<feature type="domain" description="HTH merR-type" evidence="9">
    <location>
        <begin position="7"/>
        <end position="67"/>
    </location>
</feature>
<evidence type="ECO:0000256" key="8">
    <source>
        <dbReference type="HAMAP-Rule" id="MF_01170"/>
    </source>
</evidence>
<name>A0ABT9YDP6_9BACI</name>
<comment type="function">
    <text evidence="8">Required for the formation of axial filaments and for anchoring the origin regions at the cell poles in sporulating cells, thus ensuring proper chromosome segregation in the prespore. Binds in a dispersed manner throughout the chromosome but preferentially to sites clustered in the origin portion of the chromosome, causing condensation of the chromosome and its remodeling into an elongated, anchored structure.</text>
</comment>
<evidence type="ECO:0000256" key="6">
    <source>
        <dbReference type="ARBA" id="ARBA00023125"/>
    </source>
</evidence>
<comment type="caution">
    <text evidence="10">The sequence shown here is derived from an EMBL/GenBank/DDBJ whole genome shotgun (WGS) entry which is preliminary data.</text>
</comment>
<organism evidence="10 11">
    <name type="scientific">Alkalicoccobacillus murimartini</name>
    <dbReference type="NCBI Taxonomy" id="171685"/>
    <lineage>
        <taxon>Bacteria</taxon>
        <taxon>Bacillati</taxon>
        <taxon>Bacillota</taxon>
        <taxon>Bacilli</taxon>
        <taxon>Bacillales</taxon>
        <taxon>Bacillaceae</taxon>
        <taxon>Alkalicoccobacillus</taxon>
    </lineage>
</organism>
<sequence length="178" mass="20578">MDGAIKTKDISQRLGVNPTTVQRWTKYFNIKCEQNELGHYFYTDEQVLLLVSINQQLKSGKKMKEIQLDMQPNSEQEIVSKTPSVSSADYEKKLQQMMNQLQEIEAKLAQKADEVVSYQLLKHRSEMDEMATLLKRLENRLIHMEVGHSNTKEKEVLPLASGGSSRKGWKTLLHFFSF</sequence>
<evidence type="ECO:0000256" key="4">
    <source>
        <dbReference type="ARBA" id="ARBA00022969"/>
    </source>
</evidence>
<gene>
    <name evidence="8" type="primary">racA</name>
    <name evidence="10" type="ORF">J2S05_000742</name>
</gene>
<evidence type="ECO:0000256" key="2">
    <source>
        <dbReference type="ARBA" id="ARBA00022618"/>
    </source>
</evidence>
<protein>
    <recommendedName>
        <fullName evidence="8">Chromosome-anchoring protein RacA</fullName>
    </recommendedName>
</protein>